<sequence>MAFVFRSERETLASKSNPSLGPGSYIGVSSKQAKPSNAPFNATSKRKTMESSSYNPGPGTYSNSNHLNAGFDRIQQESVSFKQQKEMGVDQINVQGIKQTSNFASKVPRFNGKNKENLNLGPGRYVPEDTWIKQVKPVPKAHFQPIQWERPPNAPSIPSHENVFGYEETKAGVLKKQKNPEKVTTGVKEDRVGPGQYELPNGISTNKKGAIQWKKAQTKRFKTKKSKQIEAVGPGHYQVEKSDIFPIYKYKQSSVFASRVERATSVQIKKRKRGNLVVGHSRPITAYQHLTKPKVGHFEEDLSSDEDDKRGPGCYINHENLSSFNQNIAPRRKQFFGSTVARFEGEGKKKSKVGPGSYNYEVPGTAKTRASTHYQSRRPPFSSSGNRFGKKTAGEEPGPGSYSVGERQLGVEQKRMIPFTKSKAFGTTEKRFVSSKSVTTPGPGQYKPENNIKLLDKKKGGAGNKKSSSIFLSSVPRNPYNQKKKKTKEPSVGTYEVKQHTIEENIKKKAGVGFENPLLANLKAKTKVNIPFSSQSKRFTSKVNETDAWLAPGYYEYKATFDESKPKTSKAKDQNFLISSSRFDGPKAIENPGPGHYGNEEGSQWYKRSFNMIFTE</sequence>
<dbReference type="Proteomes" id="UP001295684">
    <property type="component" value="Unassembled WGS sequence"/>
</dbReference>
<feature type="compositionally biased region" description="Basic and acidic residues" evidence="1">
    <location>
        <begin position="1"/>
        <end position="12"/>
    </location>
</feature>
<evidence type="ECO:0000256" key="1">
    <source>
        <dbReference type="SAM" id="MobiDB-lite"/>
    </source>
</evidence>
<accession>A0AAD1X692</accession>
<dbReference type="PANTHER" id="PTHR21580:SF60">
    <property type="entry name" value="SPERM-TAIL PG-RICH REPEAT-CONTAINING PROTEIN 2"/>
    <property type="match status" value="1"/>
</dbReference>
<organism evidence="2 3">
    <name type="scientific">Euplotes crassus</name>
    <dbReference type="NCBI Taxonomy" id="5936"/>
    <lineage>
        <taxon>Eukaryota</taxon>
        <taxon>Sar</taxon>
        <taxon>Alveolata</taxon>
        <taxon>Ciliophora</taxon>
        <taxon>Intramacronucleata</taxon>
        <taxon>Spirotrichea</taxon>
        <taxon>Hypotrichia</taxon>
        <taxon>Euplotida</taxon>
        <taxon>Euplotidae</taxon>
        <taxon>Moneuplotes</taxon>
    </lineage>
</organism>
<gene>
    <name evidence="2" type="ORF">ECRASSUSDP1_LOCUS491</name>
</gene>
<feature type="region of interest" description="Disordered" evidence="1">
    <location>
        <begin position="581"/>
        <end position="602"/>
    </location>
</feature>
<comment type="caution">
    <text evidence="2">The sequence shown here is derived from an EMBL/GenBank/DDBJ whole genome shotgun (WGS) entry which is preliminary data.</text>
</comment>
<dbReference type="Pfam" id="PF07004">
    <property type="entry name" value="SHIPPO-rpt"/>
    <property type="match status" value="4"/>
</dbReference>
<evidence type="ECO:0000313" key="2">
    <source>
        <dbReference type="EMBL" id="CAI2359206.1"/>
    </source>
</evidence>
<dbReference type="AlphaFoldDB" id="A0AAD1X692"/>
<name>A0AAD1X692_EUPCR</name>
<dbReference type="PANTHER" id="PTHR21580">
    <property type="entry name" value="SHIPPO-1-RELATED"/>
    <property type="match status" value="1"/>
</dbReference>
<feature type="compositionally biased region" description="Polar residues" evidence="1">
    <location>
        <begin position="27"/>
        <end position="43"/>
    </location>
</feature>
<dbReference type="EMBL" id="CAMPGE010000459">
    <property type="protein sequence ID" value="CAI2359206.1"/>
    <property type="molecule type" value="Genomic_DNA"/>
</dbReference>
<dbReference type="InterPro" id="IPR051291">
    <property type="entry name" value="CIMAP"/>
</dbReference>
<feature type="region of interest" description="Disordered" evidence="1">
    <location>
        <begin position="432"/>
        <end position="494"/>
    </location>
</feature>
<proteinExistence type="predicted"/>
<evidence type="ECO:0000313" key="3">
    <source>
        <dbReference type="Proteomes" id="UP001295684"/>
    </source>
</evidence>
<keyword evidence="3" id="KW-1185">Reference proteome</keyword>
<protein>
    <submittedName>
        <fullName evidence="2">Uncharacterized protein</fullName>
    </submittedName>
</protein>
<dbReference type="InterPro" id="IPR010736">
    <property type="entry name" value="SHIPPO-rpt"/>
</dbReference>
<feature type="compositionally biased region" description="Polar residues" evidence="1">
    <location>
        <begin position="470"/>
        <end position="481"/>
    </location>
</feature>
<feature type="compositionally biased region" description="Polar residues" evidence="1">
    <location>
        <begin position="50"/>
        <end position="67"/>
    </location>
</feature>
<feature type="region of interest" description="Disordered" evidence="1">
    <location>
        <begin position="1"/>
        <end position="67"/>
    </location>
</feature>
<feature type="region of interest" description="Disordered" evidence="1">
    <location>
        <begin position="346"/>
        <end position="409"/>
    </location>
</feature>
<feature type="region of interest" description="Disordered" evidence="1">
    <location>
        <begin position="175"/>
        <end position="204"/>
    </location>
</feature>
<reference evidence="2" key="1">
    <citation type="submission" date="2023-07" db="EMBL/GenBank/DDBJ databases">
        <authorList>
            <consortium name="AG Swart"/>
            <person name="Singh M."/>
            <person name="Singh A."/>
            <person name="Seah K."/>
            <person name="Emmerich C."/>
        </authorList>
    </citation>
    <scope>NUCLEOTIDE SEQUENCE</scope>
    <source>
        <strain evidence="2">DP1</strain>
    </source>
</reference>